<sequence>MPDVPLHARVSERLAAWQAIGADSRTLHVLKHGVPVEFLGDRVPPAFDLPSFPISVQQERWWLETEEPRLLALGAISRVSADMKPDHIVNAFCVPKPGTGVWRLVVNLKRMNVAQKAHKCRYESLRLLRHMGVKGAWAVKVDLADAYYHVPIRPADRRYFCFRFCDRLYQMDALPMGWLNSPYWFTKIMRNVVRFWRDPHSCRRRGGGGVVPPMPPHQFYPSGCSPHRPFPPSPSPPSPPPPRPPPPSPFPPSPVPPSPPPPSPPPPRPPPPSPPPPSPPPPSPPPPSPFPPSPVPPSPPPPSPPPPSPPPPRPPPPSPPPPSPPPPSPPPRPPPSPPSVAPRPPFSSARWNCMPGMDMAGWDVVATSTNDLNGCLALCAADSRCIFAVRVLPAGACYLKDTPLTGGNGVNGKPWYTIEATCWARPNDGTYYCVDDFDVLGNDLPLDGNCHALLNISEADCRAACDQTSSCTFYVLSGSWCALKTNAFQGNCGVTGPFTGRKTCFKVF</sequence>
<dbReference type="AlphaFoldDB" id="A0A8J4BEC3"/>
<dbReference type="Proteomes" id="UP000747399">
    <property type="component" value="Unassembled WGS sequence"/>
</dbReference>
<evidence type="ECO:0000259" key="2">
    <source>
        <dbReference type="Pfam" id="PF00078"/>
    </source>
</evidence>
<dbReference type="InterPro" id="IPR043128">
    <property type="entry name" value="Rev_trsase/Diguanyl_cyclase"/>
</dbReference>
<dbReference type="EMBL" id="BNCO01000037">
    <property type="protein sequence ID" value="GIL59863.1"/>
    <property type="molecule type" value="Genomic_DNA"/>
</dbReference>
<dbReference type="Gene3D" id="3.10.10.10">
    <property type="entry name" value="HIV Type 1 Reverse Transcriptase, subunit A, domain 1"/>
    <property type="match status" value="1"/>
</dbReference>
<feature type="compositionally biased region" description="Pro residues" evidence="1">
    <location>
        <begin position="228"/>
        <end position="344"/>
    </location>
</feature>
<gene>
    <name evidence="3" type="ORF">Vafri_14684</name>
</gene>
<comment type="caution">
    <text evidence="3">The sequence shown here is derived from an EMBL/GenBank/DDBJ whole genome shotgun (WGS) entry which is preliminary data.</text>
</comment>
<dbReference type="SUPFAM" id="SSF56672">
    <property type="entry name" value="DNA/RNA polymerases"/>
    <property type="match status" value="1"/>
</dbReference>
<dbReference type="InterPro" id="IPR052055">
    <property type="entry name" value="Hepadnavirus_pol/RT"/>
</dbReference>
<proteinExistence type="predicted"/>
<accession>A0A8J4BEC3</accession>
<evidence type="ECO:0000313" key="3">
    <source>
        <dbReference type="EMBL" id="GIL59863.1"/>
    </source>
</evidence>
<evidence type="ECO:0000313" key="4">
    <source>
        <dbReference type="Proteomes" id="UP000747399"/>
    </source>
</evidence>
<dbReference type="Pfam" id="PF00078">
    <property type="entry name" value="RVT_1"/>
    <property type="match status" value="1"/>
</dbReference>
<keyword evidence="4" id="KW-1185">Reference proteome</keyword>
<dbReference type="InterPro" id="IPR043502">
    <property type="entry name" value="DNA/RNA_pol_sf"/>
</dbReference>
<dbReference type="Gene3D" id="3.30.70.270">
    <property type="match status" value="1"/>
</dbReference>
<name>A0A8J4BEC3_9CHLO</name>
<feature type="domain" description="Reverse transcriptase" evidence="2">
    <location>
        <begin position="94"/>
        <end position="198"/>
    </location>
</feature>
<dbReference type="PANTHER" id="PTHR33050:SF7">
    <property type="entry name" value="RIBONUCLEASE H"/>
    <property type="match status" value="1"/>
</dbReference>
<evidence type="ECO:0000256" key="1">
    <source>
        <dbReference type="SAM" id="MobiDB-lite"/>
    </source>
</evidence>
<dbReference type="InterPro" id="IPR000477">
    <property type="entry name" value="RT_dom"/>
</dbReference>
<organism evidence="3 4">
    <name type="scientific">Volvox africanus</name>
    <dbReference type="NCBI Taxonomy" id="51714"/>
    <lineage>
        <taxon>Eukaryota</taxon>
        <taxon>Viridiplantae</taxon>
        <taxon>Chlorophyta</taxon>
        <taxon>core chlorophytes</taxon>
        <taxon>Chlorophyceae</taxon>
        <taxon>CS clade</taxon>
        <taxon>Chlamydomonadales</taxon>
        <taxon>Volvocaceae</taxon>
        <taxon>Volvox</taxon>
    </lineage>
</organism>
<feature type="region of interest" description="Disordered" evidence="1">
    <location>
        <begin position="203"/>
        <end position="344"/>
    </location>
</feature>
<dbReference type="PRINTS" id="PR01217">
    <property type="entry name" value="PRICHEXTENSN"/>
</dbReference>
<protein>
    <recommendedName>
        <fullName evidence="2">Reverse transcriptase domain-containing protein</fullName>
    </recommendedName>
</protein>
<dbReference type="PANTHER" id="PTHR33050">
    <property type="entry name" value="REVERSE TRANSCRIPTASE DOMAIN-CONTAINING PROTEIN"/>
    <property type="match status" value="1"/>
</dbReference>
<reference evidence="3" key="1">
    <citation type="journal article" date="2021" name="Proc. Natl. Acad. Sci. U.S.A.">
        <title>Three genomes in the algal genus Volvox reveal the fate of a haploid sex-determining region after a transition to homothallism.</title>
        <authorList>
            <person name="Yamamoto K."/>
            <person name="Hamaji T."/>
            <person name="Kawai-Toyooka H."/>
            <person name="Matsuzaki R."/>
            <person name="Takahashi F."/>
            <person name="Nishimura Y."/>
            <person name="Kawachi M."/>
            <person name="Noguchi H."/>
            <person name="Minakuchi Y."/>
            <person name="Umen J.G."/>
            <person name="Toyoda A."/>
            <person name="Nozaki H."/>
        </authorList>
    </citation>
    <scope>NUCLEOTIDE SEQUENCE</scope>
    <source>
        <strain evidence="3">NIES-3780</strain>
    </source>
</reference>